<dbReference type="SUPFAM" id="SSF89372">
    <property type="entry name" value="Fucose-specific lectin"/>
    <property type="match status" value="1"/>
</dbReference>
<keyword evidence="2" id="KW-0812">Transmembrane</keyword>
<dbReference type="EMBL" id="MU856899">
    <property type="protein sequence ID" value="KAK4154923.1"/>
    <property type="molecule type" value="Genomic_DNA"/>
</dbReference>
<evidence type="ECO:0000256" key="2">
    <source>
        <dbReference type="SAM" id="Phobius"/>
    </source>
</evidence>
<gene>
    <name evidence="3" type="ORF">C8A00DRAFT_32281</name>
</gene>
<feature type="region of interest" description="Disordered" evidence="1">
    <location>
        <begin position="1"/>
        <end position="22"/>
    </location>
</feature>
<evidence type="ECO:0000313" key="4">
    <source>
        <dbReference type="Proteomes" id="UP001302745"/>
    </source>
</evidence>
<feature type="compositionally biased region" description="Polar residues" evidence="1">
    <location>
        <begin position="151"/>
        <end position="160"/>
    </location>
</feature>
<keyword evidence="4" id="KW-1185">Reference proteome</keyword>
<sequence length="515" mass="55218">MDPRSGYHSGGQPGLEVVNQPDLEVAGQEHLRYGQPLPEARGGESMYSGMETTLPKYSGHPGHYVSAASDPSYAPLPPGELESPQKGGRKRLLWIVGAAIAVVVILAAVLGGVLGSRAANSSSGDEAAPSQTGGGGSGGGSGNSGQNQPGDTASNTTTPPQLIRPGSGLSVTGWRKPDGDVEAYLFYQDPQDGLRYSKCDTGRRTSTNDSACWESPVSFNSFANAGTHLTATTLLYGDEYQPQIQLFYAGYKTRLLGININEGEKPSVREDTVNHLNIYTILDSSMTAYWPWTIYQDSTGALHHVRNQLDGRFGPQEEKWDNNKLNTTALTASRLAIVPMVPDFSRIAVKGGYAVFYQDSDEKLAVAVTDLDSPELAKDYVLSWPTTTLPSITLPKRAPIAAFSVARPSDLLKTVDTFVLYLDANADINVLYADGYSTKWKTAQPDALKGADADTDITCLTMATSNYNAAKTTVPLEPPSSDVRCFFQRGGQVIEVKLQDAKTAKWVVVGSVPIP</sequence>
<feature type="region of interest" description="Disordered" evidence="1">
    <location>
        <begin position="117"/>
        <end position="174"/>
    </location>
</feature>
<evidence type="ECO:0008006" key="5">
    <source>
        <dbReference type="Google" id="ProtNLM"/>
    </source>
</evidence>
<reference evidence="3" key="2">
    <citation type="submission" date="2023-05" db="EMBL/GenBank/DDBJ databases">
        <authorList>
            <consortium name="Lawrence Berkeley National Laboratory"/>
            <person name="Steindorff A."/>
            <person name="Hensen N."/>
            <person name="Bonometti L."/>
            <person name="Westerberg I."/>
            <person name="Brannstrom I.O."/>
            <person name="Guillou S."/>
            <person name="Cros-Aarteil S."/>
            <person name="Calhoun S."/>
            <person name="Haridas S."/>
            <person name="Kuo A."/>
            <person name="Mondo S."/>
            <person name="Pangilinan J."/>
            <person name="Riley R."/>
            <person name="Labutti K."/>
            <person name="Andreopoulos B."/>
            <person name="Lipzen A."/>
            <person name="Chen C."/>
            <person name="Yanf M."/>
            <person name="Daum C."/>
            <person name="Ng V."/>
            <person name="Clum A."/>
            <person name="Ohm R."/>
            <person name="Martin F."/>
            <person name="Silar P."/>
            <person name="Natvig D."/>
            <person name="Lalanne C."/>
            <person name="Gautier V."/>
            <person name="Ament-Velasquez S.L."/>
            <person name="Kruys A."/>
            <person name="Hutchinson M.I."/>
            <person name="Powell A.J."/>
            <person name="Barry K."/>
            <person name="Miller A.N."/>
            <person name="Grigoriev I.V."/>
            <person name="Debuchy R."/>
            <person name="Gladieux P."/>
            <person name="Thoren M.H."/>
            <person name="Johannesson H."/>
        </authorList>
    </citation>
    <scope>NUCLEOTIDE SEQUENCE</scope>
    <source>
        <strain evidence="3">CBS 538.74</strain>
    </source>
</reference>
<reference evidence="3" key="1">
    <citation type="journal article" date="2023" name="Mol. Phylogenet. Evol.">
        <title>Genome-scale phylogeny and comparative genomics of the fungal order Sordariales.</title>
        <authorList>
            <person name="Hensen N."/>
            <person name="Bonometti L."/>
            <person name="Westerberg I."/>
            <person name="Brannstrom I.O."/>
            <person name="Guillou S."/>
            <person name="Cros-Aarteil S."/>
            <person name="Calhoun S."/>
            <person name="Haridas S."/>
            <person name="Kuo A."/>
            <person name="Mondo S."/>
            <person name="Pangilinan J."/>
            <person name="Riley R."/>
            <person name="LaButti K."/>
            <person name="Andreopoulos B."/>
            <person name="Lipzen A."/>
            <person name="Chen C."/>
            <person name="Yan M."/>
            <person name="Daum C."/>
            <person name="Ng V."/>
            <person name="Clum A."/>
            <person name="Steindorff A."/>
            <person name="Ohm R.A."/>
            <person name="Martin F."/>
            <person name="Silar P."/>
            <person name="Natvig D.O."/>
            <person name="Lalanne C."/>
            <person name="Gautier V."/>
            <person name="Ament-Velasquez S.L."/>
            <person name="Kruys A."/>
            <person name="Hutchinson M.I."/>
            <person name="Powell A.J."/>
            <person name="Barry K."/>
            <person name="Miller A.N."/>
            <person name="Grigoriev I.V."/>
            <person name="Debuchy R."/>
            <person name="Gladieux P."/>
            <person name="Hiltunen Thoren M."/>
            <person name="Johannesson H."/>
        </authorList>
    </citation>
    <scope>NUCLEOTIDE SEQUENCE</scope>
    <source>
        <strain evidence="3">CBS 538.74</strain>
    </source>
</reference>
<evidence type="ECO:0000313" key="3">
    <source>
        <dbReference type="EMBL" id="KAK4154923.1"/>
    </source>
</evidence>
<feature type="region of interest" description="Disordered" evidence="1">
    <location>
        <begin position="32"/>
        <end position="51"/>
    </location>
</feature>
<dbReference type="AlphaFoldDB" id="A0AAN6VNL9"/>
<comment type="caution">
    <text evidence="3">The sequence shown here is derived from an EMBL/GenBank/DDBJ whole genome shotgun (WGS) entry which is preliminary data.</text>
</comment>
<dbReference type="Gene3D" id="2.120.10.70">
    <property type="entry name" value="Fucose-specific lectin"/>
    <property type="match status" value="1"/>
</dbReference>
<proteinExistence type="predicted"/>
<evidence type="ECO:0000256" key="1">
    <source>
        <dbReference type="SAM" id="MobiDB-lite"/>
    </source>
</evidence>
<keyword evidence="2" id="KW-1133">Transmembrane helix</keyword>
<keyword evidence="2" id="KW-0472">Membrane</keyword>
<protein>
    <recommendedName>
        <fullName evidence="5">Fucose-specific lectin</fullName>
    </recommendedName>
</protein>
<dbReference type="Proteomes" id="UP001302745">
    <property type="component" value="Unassembled WGS sequence"/>
</dbReference>
<name>A0AAN6VNL9_9PEZI</name>
<accession>A0AAN6VNL9</accession>
<feature type="compositionally biased region" description="Gly residues" evidence="1">
    <location>
        <begin position="132"/>
        <end position="143"/>
    </location>
</feature>
<organism evidence="3 4">
    <name type="scientific">Chaetomidium leptoderma</name>
    <dbReference type="NCBI Taxonomy" id="669021"/>
    <lineage>
        <taxon>Eukaryota</taxon>
        <taxon>Fungi</taxon>
        <taxon>Dikarya</taxon>
        <taxon>Ascomycota</taxon>
        <taxon>Pezizomycotina</taxon>
        <taxon>Sordariomycetes</taxon>
        <taxon>Sordariomycetidae</taxon>
        <taxon>Sordariales</taxon>
        <taxon>Chaetomiaceae</taxon>
        <taxon>Chaetomidium</taxon>
    </lineage>
</organism>
<feature type="transmembrane region" description="Helical" evidence="2">
    <location>
        <begin position="92"/>
        <end position="114"/>
    </location>
</feature>